<dbReference type="InterPro" id="IPR027417">
    <property type="entry name" value="P-loop_NTPase"/>
</dbReference>
<sequence>MRLQHLPFQEVNSRLRNSGLNLQLGQFCFAITTKLASVAQSLSILYADFEVFDSSVFVDFPVSVTSGHNWFSSISKSAEFRFDGYAPFNPLPLQHAPALIEWGMNWCVSSQINTFLIIHAAVIEKNGWAAVLPAPPGSGKSTLTATLIQEGWRLLSDELTLVDPVTFRVHPFPRPVSLKNQSIDIVAKRYPGLVFGPLSTDTSKGTVCHLKPPETSVSRQSESCPIAWVIFPKYEAGSATEFAPKAKSLTFIDVADNAFNFSRLGYAGFYALRNVLDRASCYQLRYSCLDDAVQIFDQLKSAE</sequence>
<dbReference type="Proteomes" id="UP000077628">
    <property type="component" value="Unassembled WGS sequence"/>
</dbReference>
<dbReference type="NCBIfam" id="TIGR04352">
    <property type="entry name" value="HprK_rel_A"/>
    <property type="match status" value="1"/>
</dbReference>
<dbReference type="AlphaFoldDB" id="A0A177P745"/>
<evidence type="ECO:0000313" key="2">
    <source>
        <dbReference type="Proteomes" id="UP000077628"/>
    </source>
</evidence>
<dbReference type="Gene3D" id="3.40.50.300">
    <property type="entry name" value="P-loop containing nucleotide triphosphate hydrolases"/>
    <property type="match status" value="1"/>
</dbReference>
<evidence type="ECO:0000313" key="1">
    <source>
        <dbReference type="EMBL" id="OAI26128.1"/>
    </source>
</evidence>
<comment type="caution">
    <text evidence="1">The sequence shown here is derived from an EMBL/GenBank/DDBJ whole genome shotgun (WGS) entry which is preliminary data.</text>
</comment>
<accession>A0A177P745</accession>
<keyword evidence="2" id="KW-1185">Reference proteome</keyword>
<organism evidence="1 2">
    <name type="scientific">Methylomonas koyamae</name>
    <dbReference type="NCBI Taxonomy" id="702114"/>
    <lineage>
        <taxon>Bacteria</taxon>
        <taxon>Pseudomonadati</taxon>
        <taxon>Pseudomonadota</taxon>
        <taxon>Gammaproteobacteria</taxon>
        <taxon>Methylococcales</taxon>
        <taxon>Methylococcaceae</taxon>
        <taxon>Methylomonas</taxon>
    </lineage>
</organism>
<protein>
    <recommendedName>
        <fullName evidence="3">Aldolase</fullName>
    </recommendedName>
</protein>
<dbReference type="SUPFAM" id="SSF53795">
    <property type="entry name" value="PEP carboxykinase-like"/>
    <property type="match status" value="1"/>
</dbReference>
<dbReference type="STRING" id="702114.A1355_19255"/>
<reference evidence="2" key="1">
    <citation type="submission" date="2016-03" db="EMBL/GenBank/DDBJ databases">
        <authorList>
            <person name="Heylen K."/>
            <person name="De Vos P."/>
            <person name="Vekeman B."/>
        </authorList>
    </citation>
    <scope>NUCLEOTIDE SEQUENCE [LARGE SCALE GENOMIC DNA]</scope>
    <source>
        <strain evidence="2">R-45383</strain>
    </source>
</reference>
<name>A0A177P745_9GAMM</name>
<dbReference type="InterPro" id="IPR027600">
    <property type="entry name" value="HprK-rel_A"/>
</dbReference>
<proteinExistence type="predicted"/>
<dbReference type="OrthoDB" id="4544211at2"/>
<gene>
    <name evidence="1" type="ORF">A1355_19255</name>
</gene>
<dbReference type="EMBL" id="LUUK01000032">
    <property type="protein sequence ID" value="OAI26128.1"/>
    <property type="molecule type" value="Genomic_DNA"/>
</dbReference>
<evidence type="ECO:0008006" key="3">
    <source>
        <dbReference type="Google" id="ProtNLM"/>
    </source>
</evidence>